<feature type="transmembrane region" description="Helical" evidence="1">
    <location>
        <begin position="93"/>
        <end position="111"/>
    </location>
</feature>
<evidence type="ECO:0000256" key="1">
    <source>
        <dbReference type="SAM" id="Phobius"/>
    </source>
</evidence>
<gene>
    <name evidence="2" type="ORF">HDE69_003605</name>
</gene>
<accession>A0A7W8YVX4</accession>
<organism evidence="2 3">
    <name type="scientific">Pedobacter cryoconitis</name>
    <dbReference type="NCBI Taxonomy" id="188932"/>
    <lineage>
        <taxon>Bacteria</taxon>
        <taxon>Pseudomonadati</taxon>
        <taxon>Bacteroidota</taxon>
        <taxon>Sphingobacteriia</taxon>
        <taxon>Sphingobacteriales</taxon>
        <taxon>Sphingobacteriaceae</taxon>
        <taxon>Pedobacter</taxon>
    </lineage>
</organism>
<evidence type="ECO:0008006" key="4">
    <source>
        <dbReference type="Google" id="ProtNLM"/>
    </source>
</evidence>
<dbReference type="Proteomes" id="UP000537718">
    <property type="component" value="Unassembled WGS sequence"/>
</dbReference>
<dbReference type="RefSeq" id="WP_311676479.1">
    <property type="nucleotide sequence ID" value="NZ_JACHCF010000008.1"/>
</dbReference>
<evidence type="ECO:0000313" key="2">
    <source>
        <dbReference type="EMBL" id="MBB5622530.1"/>
    </source>
</evidence>
<dbReference type="AlphaFoldDB" id="A0A7W8YVX4"/>
<name>A0A7W8YVX4_9SPHI</name>
<proteinExistence type="predicted"/>
<dbReference type="EMBL" id="JACHCF010000008">
    <property type="protein sequence ID" value="MBB5622530.1"/>
    <property type="molecule type" value="Genomic_DNA"/>
</dbReference>
<evidence type="ECO:0000313" key="3">
    <source>
        <dbReference type="Proteomes" id="UP000537718"/>
    </source>
</evidence>
<keyword evidence="1" id="KW-1133">Transmembrane helix</keyword>
<comment type="caution">
    <text evidence="2">The sequence shown here is derived from an EMBL/GenBank/DDBJ whole genome shotgun (WGS) entry which is preliminary data.</text>
</comment>
<keyword evidence="1" id="KW-0472">Membrane</keyword>
<feature type="transmembrane region" description="Helical" evidence="1">
    <location>
        <begin position="123"/>
        <end position="145"/>
    </location>
</feature>
<protein>
    <recommendedName>
        <fullName evidence="4">Cytochrome B</fullName>
    </recommendedName>
</protein>
<feature type="transmembrane region" description="Helical" evidence="1">
    <location>
        <begin position="20"/>
        <end position="40"/>
    </location>
</feature>
<sequence>MKKKLVMGIYEILKSAHSGWRYLVIILLLVAFINALMGYVGKKPYTEGNRKLNVFALISAHIQLVLGLVVYFMHDWYKGDSSVAIQRYWKMEHLSMMLLAIVLITIGNARSKKGATALAKHKTIFIYFGLALLLITIAIFTMVRLDPTRHLFGM</sequence>
<keyword evidence="1" id="KW-0812">Transmembrane</keyword>
<reference evidence="2 3" key="1">
    <citation type="submission" date="2020-08" db="EMBL/GenBank/DDBJ databases">
        <title>Genomic Encyclopedia of Type Strains, Phase IV (KMG-V): Genome sequencing to study the core and pangenomes of soil and plant-associated prokaryotes.</title>
        <authorList>
            <person name="Whitman W."/>
        </authorList>
    </citation>
    <scope>NUCLEOTIDE SEQUENCE [LARGE SCALE GENOMIC DNA]</scope>
    <source>
        <strain evidence="2 3">MP7CTX6</strain>
    </source>
</reference>
<feature type="transmembrane region" description="Helical" evidence="1">
    <location>
        <begin position="52"/>
        <end position="73"/>
    </location>
</feature>